<dbReference type="GO" id="GO:0009697">
    <property type="term" value="P:salicylic acid biosynthetic process"/>
    <property type="evidence" value="ECO:0007669"/>
    <property type="project" value="InterPro"/>
</dbReference>
<dbReference type="GO" id="GO:0016835">
    <property type="term" value="F:carbon-oxygen lyase activity"/>
    <property type="evidence" value="ECO:0007669"/>
    <property type="project" value="InterPro"/>
</dbReference>
<gene>
    <name evidence="4" type="ORF">GCM10011335_30620</name>
</gene>
<dbReference type="PROSITE" id="PS51168">
    <property type="entry name" value="CHORISMATE_MUT_2"/>
    <property type="match status" value="1"/>
</dbReference>
<evidence type="ECO:0000259" key="3">
    <source>
        <dbReference type="PROSITE" id="PS51168"/>
    </source>
</evidence>
<dbReference type="PANTHER" id="PTHR38041:SF1">
    <property type="entry name" value="CHORISMATE MUTASE"/>
    <property type="match status" value="1"/>
</dbReference>
<evidence type="ECO:0000256" key="1">
    <source>
        <dbReference type="ARBA" id="ARBA00012404"/>
    </source>
</evidence>
<name>A0A917DC50_9HYPH</name>
<evidence type="ECO:0000313" key="4">
    <source>
        <dbReference type="EMBL" id="GGD25585.1"/>
    </source>
</evidence>
<keyword evidence="2" id="KW-0413">Isomerase</keyword>
<feature type="domain" description="Chorismate mutase" evidence="3">
    <location>
        <begin position="6"/>
        <end position="97"/>
    </location>
</feature>
<dbReference type="AlphaFoldDB" id="A0A917DC50"/>
<keyword evidence="5" id="KW-1185">Reference proteome</keyword>
<dbReference type="Gene3D" id="1.20.59.10">
    <property type="entry name" value="Chorismate mutase"/>
    <property type="match status" value="1"/>
</dbReference>
<dbReference type="InterPro" id="IPR036263">
    <property type="entry name" value="Chorismate_II_sf"/>
</dbReference>
<sequence>MTRLAPADCQSMADLRTQIDALDAEIFARFAERMRYIHRAAELKRGAGIPANVPERVDEVVGNAEAQAAAHGLDPALYGAFWRRLVDAAIAEEERLGV</sequence>
<dbReference type="EC" id="5.4.99.5" evidence="1"/>
<accession>A0A917DC50</accession>
<dbReference type="PANTHER" id="PTHR38041">
    <property type="entry name" value="CHORISMATE MUTASE"/>
    <property type="match status" value="1"/>
</dbReference>
<reference evidence="4" key="1">
    <citation type="journal article" date="2014" name="Int. J. Syst. Evol. Microbiol.">
        <title>Complete genome sequence of Corynebacterium casei LMG S-19264T (=DSM 44701T), isolated from a smear-ripened cheese.</title>
        <authorList>
            <consortium name="US DOE Joint Genome Institute (JGI-PGF)"/>
            <person name="Walter F."/>
            <person name="Albersmeier A."/>
            <person name="Kalinowski J."/>
            <person name="Ruckert C."/>
        </authorList>
    </citation>
    <scope>NUCLEOTIDE SEQUENCE</scope>
    <source>
        <strain evidence="4">CGMCC 1.15493</strain>
    </source>
</reference>
<dbReference type="NCBIfam" id="TIGR01803">
    <property type="entry name" value="CM-like"/>
    <property type="match status" value="1"/>
</dbReference>
<dbReference type="EMBL" id="BMJJ01000007">
    <property type="protein sequence ID" value="GGD25585.1"/>
    <property type="molecule type" value="Genomic_DNA"/>
</dbReference>
<dbReference type="InterPro" id="IPR008241">
    <property type="entry name" value="Isochorismate_pyruvate-lyase"/>
</dbReference>
<dbReference type="InterPro" id="IPR036979">
    <property type="entry name" value="CM_dom_sf"/>
</dbReference>
<dbReference type="InterPro" id="IPR002701">
    <property type="entry name" value="CM_II_prokaryot"/>
</dbReference>
<reference evidence="4" key="2">
    <citation type="submission" date="2020-09" db="EMBL/GenBank/DDBJ databases">
        <authorList>
            <person name="Sun Q."/>
            <person name="Zhou Y."/>
        </authorList>
    </citation>
    <scope>NUCLEOTIDE SEQUENCE</scope>
    <source>
        <strain evidence="4">CGMCC 1.15493</strain>
    </source>
</reference>
<proteinExistence type="predicted"/>
<dbReference type="InterPro" id="IPR051331">
    <property type="entry name" value="Chorismate_mutase-related"/>
</dbReference>
<protein>
    <recommendedName>
        <fullName evidence="1">chorismate mutase</fullName>
        <ecNumber evidence="1">5.4.99.5</ecNumber>
    </recommendedName>
</protein>
<dbReference type="GO" id="GO:0046417">
    <property type="term" value="P:chorismate metabolic process"/>
    <property type="evidence" value="ECO:0007669"/>
    <property type="project" value="InterPro"/>
</dbReference>
<comment type="caution">
    <text evidence="4">The sequence shown here is derived from an EMBL/GenBank/DDBJ whole genome shotgun (WGS) entry which is preliminary data.</text>
</comment>
<organism evidence="4 5">
    <name type="scientific">Aureimonas glaciei</name>
    <dbReference type="NCBI Taxonomy" id="1776957"/>
    <lineage>
        <taxon>Bacteria</taxon>
        <taxon>Pseudomonadati</taxon>
        <taxon>Pseudomonadota</taxon>
        <taxon>Alphaproteobacteria</taxon>
        <taxon>Hyphomicrobiales</taxon>
        <taxon>Aurantimonadaceae</taxon>
        <taxon>Aureimonas</taxon>
    </lineage>
</organism>
<dbReference type="Pfam" id="PF01817">
    <property type="entry name" value="CM_2"/>
    <property type="match status" value="1"/>
</dbReference>
<evidence type="ECO:0000313" key="5">
    <source>
        <dbReference type="Proteomes" id="UP000613160"/>
    </source>
</evidence>
<dbReference type="SUPFAM" id="SSF48600">
    <property type="entry name" value="Chorismate mutase II"/>
    <property type="match status" value="1"/>
</dbReference>
<dbReference type="SMART" id="SM00830">
    <property type="entry name" value="CM_2"/>
    <property type="match status" value="1"/>
</dbReference>
<dbReference type="Proteomes" id="UP000613160">
    <property type="component" value="Unassembled WGS sequence"/>
</dbReference>
<evidence type="ECO:0000256" key="2">
    <source>
        <dbReference type="ARBA" id="ARBA00023235"/>
    </source>
</evidence>
<dbReference type="GO" id="GO:0004106">
    <property type="term" value="F:chorismate mutase activity"/>
    <property type="evidence" value="ECO:0007669"/>
    <property type="project" value="UniProtKB-EC"/>
</dbReference>